<evidence type="ECO:0000313" key="8">
    <source>
        <dbReference type="EMBL" id="EMB35010.1"/>
    </source>
</evidence>
<dbReference type="AlphaFoldDB" id="A0A0E2E6U2"/>
<dbReference type="EMBL" id="AGDV01000006">
    <property type="protein sequence ID" value="EMB35010.1"/>
    <property type="molecule type" value="Genomic_DNA"/>
</dbReference>
<dbReference type="RefSeq" id="WP_002668301.1">
    <property type="nucleotide sequence ID" value="NZ_CM001795.1"/>
</dbReference>
<dbReference type="GO" id="GO:0005829">
    <property type="term" value="C:cytosol"/>
    <property type="evidence" value="ECO:0007669"/>
    <property type="project" value="TreeGrafter"/>
</dbReference>
<name>A0A0E2E6U2_TREDN</name>
<dbReference type="InterPro" id="IPR037004">
    <property type="entry name" value="Exonuc_VII_ssu_sf"/>
</dbReference>
<dbReference type="Pfam" id="PF02609">
    <property type="entry name" value="Exonuc_VII_S"/>
    <property type="match status" value="1"/>
</dbReference>
<evidence type="ECO:0000256" key="3">
    <source>
        <dbReference type="ARBA" id="ARBA00022722"/>
    </source>
</evidence>
<keyword evidence="5 6" id="KW-0269">Exonuclease</keyword>
<evidence type="ECO:0000256" key="4">
    <source>
        <dbReference type="ARBA" id="ARBA00022801"/>
    </source>
</evidence>
<gene>
    <name evidence="6" type="primary">xseB</name>
    <name evidence="8" type="ORF">HMPREF9726_00776</name>
</gene>
<comment type="catalytic activity">
    <reaction evidence="6">
        <text>Exonucleolytic cleavage in either 5'- to 3'- or 3'- to 5'-direction to yield nucleoside 5'-phosphates.</text>
        <dbReference type="EC" id="3.1.11.6"/>
    </reaction>
</comment>
<dbReference type="Gene3D" id="1.10.287.1040">
    <property type="entry name" value="Exonuclease VII, small subunit"/>
    <property type="match status" value="1"/>
</dbReference>
<dbReference type="EC" id="3.1.11.6" evidence="6"/>
<sequence>MKKFEERLEKLEKISDDIRSSDIPLEKALSLFEEGIKLAKGLEKDIEKMEGKIEVLLNQPVLPEEEPELDLFTVTENV</sequence>
<keyword evidence="4 6" id="KW-0378">Hydrolase</keyword>
<reference evidence="8" key="1">
    <citation type="submission" date="2012-01" db="EMBL/GenBank/DDBJ databases">
        <title>The Genome Sequence of Treponema denticola H-22.</title>
        <authorList>
            <consortium name="The Broad Institute Genome Sequencing Platform"/>
            <person name="Earl A."/>
            <person name="Ward D."/>
            <person name="Feldgarden M."/>
            <person name="Gevers D."/>
            <person name="Blanton J.M."/>
            <person name="Fenno C.J."/>
            <person name="Baranova O.V."/>
            <person name="Mathney J."/>
            <person name="Dewhirst F.E."/>
            <person name="Izard J."/>
            <person name="Young S.K."/>
            <person name="Zeng Q."/>
            <person name="Gargeya S."/>
            <person name="Fitzgerald M."/>
            <person name="Haas B."/>
            <person name="Abouelleil A."/>
            <person name="Alvarado L."/>
            <person name="Arachchi H.M."/>
            <person name="Berlin A."/>
            <person name="Chapman S.B."/>
            <person name="Gearin G."/>
            <person name="Goldberg J."/>
            <person name="Griggs A."/>
            <person name="Gujja S."/>
            <person name="Hansen M."/>
            <person name="Heiman D."/>
            <person name="Howarth C."/>
            <person name="Larimer J."/>
            <person name="Lui A."/>
            <person name="MacDonald P.J.P."/>
            <person name="McCowen C."/>
            <person name="Montmayeur A."/>
            <person name="Murphy C."/>
            <person name="Neiman D."/>
            <person name="Pearson M."/>
            <person name="Priest M."/>
            <person name="Roberts A."/>
            <person name="Saif S."/>
            <person name="Shea T."/>
            <person name="Sisk P."/>
            <person name="Stolte C."/>
            <person name="Sykes S."/>
            <person name="Wortman J."/>
            <person name="Nusbaum C."/>
            <person name="Birren B."/>
        </authorList>
    </citation>
    <scope>NUCLEOTIDE SEQUENCE [LARGE SCALE GENOMIC DNA]</scope>
    <source>
        <strain evidence="8">H-22</strain>
    </source>
</reference>
<dbReference type="NCBIfam" id="TIGR01280">
    <property type="entry name" value="xseB"/>
    <property type="match status" value="1"/>
</dbReference>
<comment type="subcellular location">
    <subcellularLocation>
        <location evidence="6">Cytoplasm</location>
    </subcellularLocation>
</comment>
<evidence type="ECO:0000256" key="5">
    <source>
        <dbReference type="ARBA" id="ARBA00022839"/>
    </source>
</evidence>
<dbReference type="Proteomes" id="UP000011705">
    <property type="component" value="Chromosome"/>
</dbReference>
<evidence type="ECO:0000256" key="7">
    <source>
        <dbReference type="SAM" id="Coils"/>
    </source>
</evidence>
<dbReference type="GO" id="GO:0008855">
    <property type="term" value="F:exodeoxyribonuclease VII activity"/>
    <property type="evidence" value="ECO:0007669"/>
    <property type="project" value="UniProtKB-UniRule"/>
</dbReference>
<evidence type="ECO:0000256" key="1">
    <source>
        <dbReference type="ARBA" id="ARBA00009998"/>
    </source>
</evidence>
<comment type="subunit">
    <text evidence="6">Heterooligomer composed of large and small subunits.</text>
</comment>
<evidence type="ECO:0000256" key="6">
    <source>
        <dbReference type="HAMAP-Rule" id="MF_00337"/>
    </source>
</evidence>
<protein>
    <recommendedName>
        <fullName evidence="6">Exodeoxyribonuclease 7 small subunit</fullName>
        <ecNumber evidence="6">3.1.11.6</ecNumber>
    </recommendedName>
    <alternativeName>
        <fullName evidence="6">Exodeoxyribonuclease VII small subunit</fullName>
        <shortName evidence="6">Exonuclease VII small subunit</shortName>
    </alternativeName>
</protein>
<comment type="caution">
    <text evidence="8">The sequence shown here is derived from an EMBL/GenBank/DDBJ whole genome shotgun (WGS) entry which is preliminary data.</text>
</comment>
<dbReference type="InterPro" id="IPR003761">
    <property type="entry name" value="Exonuc_VII_S"/>
</dbReference>
<dbReference type="PIRSF" id="PIRSF006488">
    <property type="entry name" value="Exonuc_VII_S"/>
    <property type="match status" value="1"/>
</dbReference>
<keyword evidence="7" id="KW-0175">Coiled coil</keyword>
<organism evidence="8">
    <name type="scientific">Treponema denticola H-22</name>
    <dbReference type="NCBI Taxonomy" id="999432"/>
    <lineage>
        <taxon>Bacteria</taxon>
        <taxon>Pseudomonadati</taxon>
        <taxon>Spirochaetota</taxon>
        <taxon>Spirochaetia</taxon>
        <taxon>Spirochaetales</taxon>
        <taxon>Treponemataceae</taxon>
        <taxon>Treponema</taxon>
    </lineage>
</organism>
<comment type="similarity">
    <text evidence="1 6">Belongs to the XseB family.</text>
</comment>
<comment type="function">
    <text evidence="6">Bidirectionally degrades single-stranded DNA into large acid-insoluble oligonucleotides, which are then degraded further into small acid-soluble oligonucleotides.</text>
</comment>
<dbReference type="SUPFAM" id="SSF116842">
    <property type="entry name" value="XseB-like"/>
    <property type="match status" value="1"/>
</dbReference>
<keyword evidence="3 6" id="KW-0540">Nuclease</keyword>
<evidence type="ECO:0000256" key="2">
    <source>
        <dbReference type="ARBA" id="ARBA00022490"/>
    </source>
</evidence>
<dbReference type="PANTHER" id="PTHR34137:SF1">
    <property type="entry name" value="EXODEOXYRIBONUCLEASE 7 SMALL SUBUNIT"/>
    <property type="match status" value="1"/>
</dbReference>
<dbReference type="GO" id="GO:0006308">
    <property type="term" value="P:DNA catabolic process"/>
    <property type="evidence" value="ECO:0007669"/>
    <property type="project" value="UniProtKB-UniRule"/>
</dbReference>
<proteinExistence type="inferred from homology"/>
<dbReference type="PATRIC" id="fig|999432.5.peg.805"/>
<dbReference type="PANTHER" id="PTHR34137">
    <property type="entry name" value="EXODEOXYRIBONUCLEASE 7 SMALL SUBUNIT"/>
    <property type="match status" value="1"/>
</dbReference>
<accession>A0A0E2E6U2</accession>
<keyword evidence="2 6" id="KW-0963">Cytoplasm</keyword>
<dbReference type="GO" id="GO:0009318">
    <property type="term" value="C:exodeoxyribonuclease VII complex"/>
    <property type="evidence" value="ECO:0007669"/>
    <property type="project" value="UniProtKB-UniRule"/>
</dbReference>
<dbReference type="HOGENOM" id="CLU_145918_3_0_12"/>
<dbReference type="HAMAP" id="MF_00337">
    <property type="entry name" value="Exonuc_7_S"/>
    <property type="match status" value="1"/>
</dbReference>
<feature type="coiled-coil region" evidence="7">
    <location>
        <begin position="1"/>
        <end position="59"/>
    </location>
</feature>